<dbReference type="OrthoDB" id="5733587at2"/>
<protein>
    <submittedName>
        <fullName evidence="1">Uncharacterized protein</fullName>
    </submittedName>
</protein>
<dbReference type="HOGENOM" id="CLU_1738929_0_0_6"/>
<accession>K7AIE2</accession>
<dbReference type="AlphaFoldDB" id="K7AIE2"/>
<dbReference type="eggNOG" id="ENOG502ZHFD">
    <property type="taxonomic scope" value="Bacteria"/>
</dbReference>
<sequence length="151" mass="17311">MALTFLCPVHRDWVYSNPQEALSYMDDSQNQGESLLQQQDWHEAIAYLGCAFETTEILMELQGPGESFLLSRLTSLAVLLATSFNKLNEHNCGQIILKQAQQKLQEAEDTSLGDKSRLAYIQECLFSIRTSQEQFRVKHMFEQPELTVQVH</sequence>
<dbReference type="PATRIC" id="fig|1129794.4.peg.2141"/>
<organism evidence="1 2">
    <name type="scientific">Paraglaciecola psychrophila 170</name>
    <dbReference type="NCBI Taxonomy" id="1129794"/>
    <lineage>
        <taxon>Bacteria</taxon>
        <taxon>Pseudomonadati</taxon>
        <taxon>Pseudomonadota</taxon>
        <taxon>Gammaproteobacteria</taxon>
        <taxon>Alteromonadales</taxon>
        <taxon>Alteromonadaceae</taxon>
        <taxon>Paraglaciecola</taxon>
    </lineage>
</organism>
<dbReference type="Proteomes" id="UP000011864">
    <property type="component" value="Chromosome"/>
</dbReference>
<name>K7AIE2_9ALTE</name>
<gene>
    <name evidence="1" type="ORF">C427_2164</name>
</gene>
<dbReference type="KEGG" id="gps:C427_2164"/>
<evidence type="ECO:0000313" key="1">
    <source>
        <dbReference type="EMBL" id="AGH44273.1"/>
    </source>
</evidence>
<dbReference type="RefSeq" id="WP_007643300.1">
    <property type="nucleotide sequence ID" value="NC_020514.1"/>
</dbReference>
<keyword evidence="2" id="KW-1185">Reference proteome</keyword>
<dbReference type="EMBL" id="CP003837">
    <property type="protein sequence ID" value="AGH44273.1"/>
    <property type="molecule type" value="Genomic_DNA"/>
</dbReference>
<proteinExistence type="predicted"/>
<evidence type="ECO:0000313" key="2">
    <source>
        <dbReference type="Proteomes" id="UP000011864"/>
    </source>
</evidence>
<dbReference type="STRING" id="1129794.C427_2164"/>
<reference evidence="1 2" key="1">
    <citation type="journal article" date="2013" name="Genome Announc.">
        <title>Complete Genome Sequence of Glaciecola psychrophila Strain 170T.</title>
        <authorList>
            <person name="Yin J."/>
            <person name="Chen J."/>
            <person name="Liu G."/>
            <person name="Yu Y."/>
            <person name="Song L."/>
            <person name="Wang X."/>
            <person name="Qu X."/>
        </authorList>
    </citation>
    <scope>NUCLEOTIDE SEQUENCE [LARGE SCALE GENOMIC DNA]</scope>
    <source>
        <strain evidence="1 2">170</strain>
    </source>
</reference>